<accession>K5VV07</accession>
<dbReference type="KEGG" id="pco:PHACADRAFT_255893"/>
<dbReference type="OrthoDB" id="2535907at2759"/>
<dbReference type="HOGENOM" id="CLU_016307_0_0_1"/>
<dbReference type="GeneID" id="18916420"/>
<dbReference type="STRING" id="650164.K5VV07"/>
<dbReference type="InParanoid" id="K5VV07"/>
<dbReference type="EMBL" id="JH930472">
    <property type="protein sequence ID" value="EKM55338.1"/>
    <property type="molecule type" value="Genomic_DNA"/>
</dbReference>
<dbReference type="Pfam" id="PF20719">
    <property type="entry name" value="Med16_C"/>
    <property type="match status" value="1"/>
</dbReference>
<proteinExistence type="predicted"/>
<organism evidence="3 4">
    <name type="scientific">Phanerochaete carnosa (strain HHB-10118-sp)</name>
    <name type="common">White-rot fungus</name>
    <name type="synonym">Peniophora carnosa</name>
    <dbReference type="NCBI Taxonomy" id="650164"/>
    <lineage>
        <taxon>Eukaryota</taxon>
        <taxon>Fungi</taxon>
        <taxon>Dikarya</taxon>
        <taxon>Basidiomycota</taxon>
        <taxon>Agaricomycotina</taxon>
        <taxon>Agaricomycetes</taxon>
        <taxon>Polyporales</taxon>
        <taxon>Phanerochaetaceae</taxon>
        <taxon>Phanerochaete</taxon>
    </lineage>
</organism>
<protein>
    <recommendedName>
        <fullName evidence="2">Mediator complex subunit 16 C-terminal domain-containing protein</fullName>
    </recommendedName>
</protein>
<evidence type="ECO:0000313" key="3">
    <source>
        <dbReference type="EMBL" id="EKM55338.1"/>
    </source>
</evidence>
<name>K5VV07_PHACS</name>
<evidence type="ECO:0000313" key="4">
    <source>
        <dbReference type="Proteomes" id="UP000008370"/>
    </source>
</evidence>
<dbReference type="Proteomes" id="UP000008370">
    <property type="component" value="Unassembled WGS sequence"/>
</dbReference>
<dbReference type="InterPro" id="IPR048339">
    <property type="entry name" value="Mediator_Med16_C"/>
</dbReference>
<gene>
    <name evidence="3" type="ORF">PHACADRAFT_255893</name>
</gene>
<dbReference type="RefSeq" id="XP_007395664.1">
    <property type="nucleotide sequence ID" value="XM_007395602.1"/>
</dbReference>
<feature type="compositionally biased region" description="Polar residues" evidence="1">
    <location>
        <begin position="198"/>
        <end position="209"/>
    </location>
</feature>
<feature type="region of interest" description="Disordered" evidence="1">
    <location>
        <begin position="198"/>
        <end position="222"/>
    </location>
</feature>
<sequence>MHDTQSSKGKTREDSHWQLGWWELLPLINGPRKPVAWSRSSVIYAAHPTQPMVIARHFPSSRQFSFPWPSPIMHNIASYDPPTVISVSPAEDWLFAYFPGRNSDGIGCLWKHGHHLDSWVVDVCFSYAKYAGVVAAEWLSSERPWTVGEHGAPFRLPPRGPSLPLDGPVLFLVTESHQVHAYSVTHGKTLKGSLQQMSRQMVNLQSDENPSPPLQEDENDRHSGRRVCTWAAIGICYNDLFPIVATRSKLLPPTDVNDPSVGDIDLSLALDISGTPTQLDIANATEWEQWGGEQAINLCMVGIRLAATVLAMFTKPMPSINTQRAQMSDLRFFAVPPEITPPSPTITRDPRRPMKNNGMSEAGSLYLAVSYLDYDDFSSLPKSQLSLYSFPLASDNQSRQCRLEQTRIFDSGVLAFLAPVSSRLRFMVGFLDPTGTTPRQSGRTREIRIGSTSVLCMPDLKTDARWEHSPVLSSADGAARDIPEGIAVSPNQTFICGLSPTLAMNQGPRISVQPIPHPLPPSQGSLTSSPGRHELSRALISALFSRRSPSDVIRALSASAVPLSAIETVLLEAVAALETSANGLQQTWYDEFLGVITEVYLARSRTEDDETSKRALTARWRTAHDMCSVAAFNSAFEDCKDGDNYDLEAVWQLVGLSRWLVGLLEKLLKRCVYMGGTETPTKPDPTPGSPGKLSVEMDVWLSPDATILLHLIHPYAFQNLRDAVAHVKRFRDELDPLSPKGESAQIAKDVLMDTADSSGVDLKNLLSALDEIKGTLKHSVDEQRRSLVKCSLLPSLIAVARGAVETILEGSIIDRPKLFIKPSELVDGVTRLSLTDRLKDRDTDVVSKGLLIHPGLDFVCTRCGGRSETGGPSEVAGHVSQNWSAWEQTWTSRCVCGGGWMRVAVL</sequence>
<reference evidence="3 4" key="1">
    <citation type="journal article" date="2012" name="BMC Genomics">
        <title>Comparative genomics of the white-rot fungi, Phanerochaete carnosa and P. chrysosporium, to elucidate the genetic basis of the distinct wood types they colonize.</title>
        <authorList>
            <person name="Suzuki H."/>
            <person name="MacDonald J."/>
            <person name="Syed K."/>
            <person name="Salamov A."/>
            <person name="Hori C."/>
            <person name="Aerts A."/>
            <person name="Henrissat B."/>
            <person name="Wiebenga A."/>
            <person name="vanKuyk P.A."/>
            <person name="Barry K."/>
            <person name="Lindquist E."/>
            <person name="LaButti K."/>
            <person name="Lapidus A."/>
            <person name="Lucas S."/>
            <person name="Coutinho P."/>
            <person name="Gong Y."/>
            <person name="Samejima M."/>
            <person name="Mahadevan R."/>
            <person name="Abou-Zaid M."/>
            <person name="de Vries R.P."/>
            <person name="Igarashi K."/>
            <person name="Yadav J.S."/>
            <person name="Grigoriev I.V."/>
            <person name="Master E.R."/>
        </authorList>
    </citation>
    <scope>NUCLEOTIDE SEQUENCE [LARGE SCALE GENOMIC DNA]</scope>
    <source>
        <strain evidence="3 4">HHB-10118-sp</strain>
    </source>
</reference>
<evidence type="ECO:0000259" key="2">
    <source>
        <dbReference type="Pfam" id="PF20719"/>
    </source>
</evidence>
<evidence type="ECO:0000256" key="1">
    <source>
        <dbReference type="SAM" id="MobiDB-lite"/>
    </source>
</evidence>
<dbReference type="AlphaFoldDB" id="K5VV07"/>
<feature type="domain" description="Mediator complex subunit 16 C-terminal" evidence="2">
    <location>
        <begin position="860"/>
        <end position="901"/>
    </location>
</feature>
<keyword evidence="4" id="KW-1185">Reference proteome</keyword>